<dbReference type="EMBL" id="AP012319">
    <property type="protein sequence ID" value="BAL89226.1"/>
    <property type="molecule type" value="Genomic_DNA"/>
</dbReference>
<organism evidence="2 3">
    <name type="scientific">Actinoplanes missouriensis (strain ATCC 14538 / DSM 43046 / CBS 188.64 / JCM 3121 / NBRC 102363 / NCIMB 12654 / NRRL B-3342 / UNCC 431)</name>
    <dbReference type="NCBI Taxonomy" id="512565"/>
    <lineage>
        <taxon>Bacteria</taxon>
        <taxon>Bacillati</taxon>
        <taxon>Actinomycetota</taxon>
        <taxon>Actinomycetes</taxon>
        <taxon>Micromonosporales</taxon>
        <taxon>Micromonosporaceae</taxon>
        <taxon>Actinoplanes</taxon>
    </lineage>
</organism>
<evidence type="ECO:0000256" key="1">
    <source>
        <dbReference type="SAM" id="Phobius"/>
    </source>
</evidence>
<dbReference type="RefSeq" id="WP_014444120.1">
    <property type="nucleotide sequence ID" value="NC_017093.1"/>
</dbReference>
<proteinExistence type="predicted"/>
<gene>
    <name evidence="2" type="ordered locus">AMIS_40060</name>
</gene>
<dbReference type="Proteomes" id="UP000007882">
    <property type="component" value="Chromosome"/>
</dbReference>
<dbReference type="OrthoDB" id="3298555at2"/>
<keyword evidence="1" id="KW-0472">Membrane</keyword>
<evidence type="ECO:0000313" key="2">
    <source>
        <dbReference type="EMBL" id="BAL89226.1"/>
    </source>
</evidence>
<name>I0H889_ACTM4</name>
<accession>I0H889</accession>
<dbReference type="KEGG" id="ams:AMIS_40060"/>
<evidence type="ECO:0000313" key="3">
    <source>
        <dbReference type="Proteomes" id="UP000007882"/>
    </source>
</evidence>
<keyword evidence="1" id="KW-0812">Transmembrane</keyword>
<feature type="transmembrane region" description="Helical" evidence="1">
    <location>
        <begin position="6"/>
        <end position="27"/>
    </location>
</feature>
<feature type="transmembrane region" description="Helical" evidence="1">
    <location>
        <begin position="39"/>
        <end position="57"/>
    </location>
</feature>
<protein>
    <submittedName>
        <fullName evidence="2">Uncharacterized protein</fullName>
    </submittedName>
</protein>
<dbReference type="PATRIC" id="fig|512565.3.peg.3993"/>
<sequence>MTLTGTPLILLAGGATIAVAVLAVRGWRRGGRLRPVTRTLGILIFEVLTVTTVGLMVNRHEQFYPTWQALRGDTGTLTVTSPVRAGELGDDVPAGPFAWRPAGVAAWQLAGPPVVTLPEDYAARAGVAFPVVVALVAPGADSRRTPGAVTVTIAPTARTTVSALLSLPAALGRDVRVSGSGWDVTGGGALGVAFVGALPAGFAEHDRPLDALPPALAAPVTLPS</sequence>
<reference evidence="2 3" key="1">
    <citation type="submission" date="2012-02" db="EMBL/GenBank/DDBJ databases">
        <title>Complete genome sequence of Actinoplanes missouriensis 431 (= NBRC 102363).</title>
        <authorList>
            <person name="Ohnishi Y."/>
            <person name="Ishikawa J."/>
            <person name="Sekine M."/>
            <person name="Hosoyama A."/>
            <person name="Harada T."/>
            <person name="Narita H."/>
            <person name="Hata T."/>
            <person name="Konno Y."/>
            <person name="Tutikane K."/>
            <person name="Fujita N."/>
            <person name="Horinouchi S."/>
            <person name="Hayakawa M."/>
        </authorList>
    </citation>
    <scope>NUCLEOTIDE SEQUENCE [LARGE SCALE GENOMIC DNA]</scope>
    <source>
        <strain evidence="3">ATCC 14538 / DSM 43046 / CBS 188.64 / JCM 3121 / NBRC 102363 / NCIMB 12654 / NRRL B-3342 / UNCC 431</strain>
    </source>
</reference>
<dbReference type="STRING" id="512565.AMIS_40060"/>
<keyword evidence="1" id="KW-1133">Transmembrane helix</keyword>
<dbReference type="HOGENOM" id="CLU_1202735_0_0_11"/>
<dbReference type="AlphaFoldDB" id="I0H889"/>
<keyword evidence="3" id="KW-1185">Reference proteome</keyword>